<gene>
    <name evidence="1" type="ORF">ACFPZI_30775</name>
</gene>
<protein>
    <submittedName>
        <fullName evidence="1">Uncharacterized protein</fullName>
    </submittedName>
</protein>
<reference evidence="2" key="1">
    <citation type="journal article" date="2019" name="Int. J. Syst. Evol. Microbiol.">
        <title>The Global Catalogue of Microorganisms (GCM) 10K type strain sequencing project: providing services to taxonomists for standard genome sequencing and annotation.</title>
        <authorList>
            <consortium name="The Broad Institute Genomics Platform"/>
            <consortium name="The Broad Institute Genome Sequencing Center for Infectious Disease"/>
            <person name="Wu L."/>
            <person name="Ma J."/>
        </authorList>
    </citation>
    <scope>NUCLEOTIDE SEQUENCE [LARGE SCALE GENOMIC DNA]</scope>
    <source>
        <strain evidence="2">JCM 10411</strain>
    </source>
</reference>
<accession>A0ABW1E584</accession>
<keyword evidence="2" id="KW-1185">Reference proteome</keyword>
<organism evidence="1 2">
    <name type="scientific">Streptomyces chlorus</name>
    <dbReference type="NCBI Taxonomy" id="887452"/>
    <lineage>
        <taxon>Bacteria</taxon>
        <taxon>Bacillati</taxon>
        <taxon>Actinomycetota</taxon>
        <taxon>Actinomycetes</taxon>
        <taxon>Kitasatosporales</taxon>
        <taxon>Streptomycetaceae</taxon>
        <taxon>Streptomyces</taxon>
    </lineage>
</organism>
<proteinExistence type="predicted"/>
<evidence type="ECO:0000313" key="2">
    <source>
        <dbReference type="Proteomes" id="UP001596180"/>
    </source>
</evidence>
<name>A0ABW1E584_9ACTN</name>
<dbReference type="EMBL" id="JBHSOA010000085">
    <property type="protein sequence ID" value="MFC5855997.1"/>
    <property type="molecule type" value="Genomic_DNA"/>
</dbReference>
<sequence length="52" mass="5709">MDTGDPIAISVLRQTEVEVEAERRRDLVGETPADTTFSRIDPADELALLPAQ</sequence>
<dbReference type="RefSeq" id="WP_381369953.1">
    <property type="nucleotide sequence ID" value="NZ_JBHSOA010000085.1"/>
</dbReference>
<comment type="caution">
    <text evidence="1">The sequence shown here is derived from an EMBL/GenBank/DDBJ whole genome shotgun (WGS) entry which is preliminary data.</text>
</comment>
<dbReference type="Proteomes" id="UP001596180">
    <property type="component" value="Unassembled WGS sequence"/>
</dbReference>
<evidence type="ECO:0000313" key="1">
    <source>
        <dbReference type="EMBL" id="MFC5855997.1"/>
    </source>
</evidence>